<evidence type="ECO:0000256" key="5">
    <source>
        <dbReference type="SAM" id="MobiDB-lite"/>
    </source>
</evidence>
<proteinExistence type="predicted"/>
<sequence length="654" mass="72753">MSDHVTIQEQGNQPAPEVDVVQTQSVKISPRNVLESLSTLRIEMTRIKPLETESWGRGGNADVIPAELLPADAPEHPSPVDTQHVAVKKMRLDDDTDDTRVLALLAHEVHLLNDLSHDNIIKVIGFVENTEDGIAWMVLPWEKNGNLREFIRSADWQFPERISLIYDVAKGIEYLHGKESPICHGDLKSLNILVNSKSEAVITDFGSARFVESAPADGAQSRTPRVEASLPSDGDSPRVELAASGETITLTCSGWTLRWAAPEVLDGNTPDLASDVMTGNFPFDGENDVSAAAQIVDGKLPTVHGDGRLDQVVAFANLMIDCWSSEPRKRLTAKSCERQIHWMERTTPCRRSESSEVLSARLLTSLAYMHIKSHRMGEAMDNLRDAMNISRSTNDHWAIANTMRVFGGAHRLQHEFSEAEESYSAACDIFTQINDQLGLANALNGLGEVHRLQKESSKAKNAYLRARDIYARIDNKNGLANSLWALGQVHQMRDESQAEESYVAARDIYAQIGNQSGYAYAAKALGDVYRFQKKYSDAEESYATARDLFNRIGDQVGLGNVNTGLGNISDDQGNHLKAEQSFQEAREIYAEIGDKYSLANTLWRLGWLHRSQQRYKEAEQLVSEASTIYRELGLENDVLDCDEFLDAVIKEALK</sequence>
<feature type="domain" description="Protein kinase" evidence="6">
    <location>
        <begin position="49"/>
        <end position="343"/>
    </location>
</feature>
<dbReference type="PANTHER" id="PTHR44329:SF288">
    <property type="entry name" value="MITOGEN-ACTIVATED PROTEIN KINASE KINASE KINASE 20"/>
    <property type="match status" value="1"/>
</dbReference>
<evidence type="ECO:0000313" key="8">
    <source>
        <dbReference type="Proteomes" id="UP000054248"/>
    </source>
</evidence>
<reference evidence="8" key="2">
    <citation type="submission" date="2015-01" db="EMBL/GenBank/DDBJ databases">
        <title>Evolutionary Origins and Diversification of the Mycorrhizal Mutualists.</title>
        <authorList>
            <consortium name="DOE Joint Genome Institute"/>
            <consortium name="Mycorrhizal Genomics Consortium"/>
            <person name="Kohler A."/>
            <person name="Kuo A."/>
            <person name="Nagy L.G."/>
            <person name="Floudas D."/>
            <person name="Copeland A."/>
            <person name="Barry K.W."/>
            <person name="Cichocki N."/>
            <person name="Veneault-Fourrey C."/>
            <person name="LaButti K."/>
            <person name="Lindquist E.A."/>
            <person name="Lipzen A."/>
            <person name="Lundell T."/>
            <person name="Morin E."/>
            <person name="Murat C."/>
            <person name="Riley R."/>
            <person name="Ohm R."/>
            <person name="Sun H."/>
            <person name="Tunlid A."/>
            <person name="Henrissat B."/>
            <person name="Grigoriev I.V."/>
            <person name="Hibbett D.S."/>
            <person name="Martin F."/>
        </authorList>
    </citation>
    <scope>NUCLEOTIDE SEQUENCE [LARGE SCALE GENOMIC DNA]</scope>
    <source>
        <strain evidence="8">MUT 4182</strain>
    </source>
</reference>
<dbReference type="InterPro" id="IPR019734">
    <property type="entry name" value="TPR_rpt"/>
</dbReference>
<dbReference type="HOGENOM" id="CLU_000288_7_37_1"/>
<dbReference type="InterPro" id="IPR011990">
    <property type="entry name" value="TPR-like_helical_dom_sf"/>
</dbReference>
<dbReference type="InterPro" id="IPR051681">
    <property type="entry name" value="Ser/Thr_Kinases-Pseudokinases"/>
</dbReference>
<evidence type="ECO:0000256" key="2">
    <source>
        <dbReference type="ARBA" id="ARBA00022741"/>
    </source>
</evidence>
<keyword evidence="2" id="KW-0547">Nucleotide-binding</keyword>
<accession>A0A0C3QV32</accession>
<dbReference type="SMART" id="SM00220">
    <property type="entry name" value="S_TKc"/>
    <property type="match status" value="1"/>
</dbReference>
<dbReference type="EMBL" id="KN822955">
    <property type="protein sequence ID" value="KIO32419.1"/>
    <property type="molecule type" value="Genomic_DNA"/>
</dbReference>
<evidence type="ECO:0000259" key="6">
    <source>
        <dbReference type="PROSITE" id="PS50011"/>
    </source>
</evidence>
<evidence type="ECO:0000256" key="4">
    <source>
        <dbReference type="ARBA" id="ARBA00022840"/>
    </source>
</evidence>
<evidence type="ECO:0000256" key="1">
    <source>
        <dbReference type="ARBA" id="ARBA00022679"/>
    </source>
</evidence>
<protein>
    <recommendedName>
        <fullName evidence="6">Protein kinase domain-containing protein</fullName>
    </recommendedName>
</protein>
<dbReference type="SMART" id="SM00028">
    <property type="entry name" value="TPR"/>
    <property type="match status" value="6"/>
</dbReference>
<dbReference type="SUPFAM" id="SSF48452">
    <property type="entry name" value="TPR-like"/>
    <property type="match status" value="2"/>
</dbReference>
<keyword evidence="1" id="KW-0808">Transferase</keyword>
<keyword evidence="4" id="KW-0067">ATP-binding</keyword>
<organism evidence="7 8">
    <name type="scientific">Tulasnella calospora MUT 4182</name>
    <dbReference type="NCBI Taxonomy" id="1051891"/>
    <lineage>
        <taxon>Eukaryota</taxon>
        <taxon>Fungi</taxon>
        <taxon>Dikarya</taxon>
        <taxon>Basidiomycota</taxon>
        <taxon>Agaricomycotina</taxon>
        <taxon>Agaricomycetes</taxon>
        <taxon>Cantharellales</taxon>
        <taxon>Tulasnellaceae</taxon>
        <taxon>Tulasnella</taxon>
    </lineage>
</organism>
<dbReference type="InterPro" id="IPR008271">
    <property type="entry name" value="Ser/Thr_kinase_AS"/>
</dbReference>
<name>A0A0C3QV32_9AGAM</name>
<gene>
    <name evidence="7" type="ORF">M407DRAFT_18727</name>
</gene>
<dbReference type="Pfam" id="PF00069">
    <property type="entry name" value="Pkinase"/>
    <property type="match status" value="1"/>
</dbReference>
<dbReference type="Pfam" id="PF13424">
    <property type="entry name" value="TPR_12"/>
    <property type="match status" value="3"/>
</dbReference>
<dbReference type="GO" id="GO:0005524">
    <property type="term" value="F:ATP binding"/>
    <property type="evidence" value="ECO:0007669"/>
    <property type="project" value="UniProtKB-KW"/>
</dbReference>
<keyword evidence="3" id="KW-0418">Kinase</keyword>
<dbReference type="AlphaFoldDB" id="A0A0C3QV32"/>
<dbReference type="SUPFAM" id="SSF56112">
    <property type="entry name" value="Protein kinase-like (PK-like)"/>
    <property type="match status" value="1"/>
</dbReference>
<dbReference type="InterPro" id="IPR011009">
    <property type="entry name" value="Kinase-like_dom_sf"/>
</dbReference>
<dbReference type="PROSITE" id="PS50011">
    <property type="entry name" value="PROTEIN_KINASE_DOM"/>
    <property type="match status" value="1"/>
</dbReference>
<feature type="region of interest" description="Disordered" evidence="5">
    <location>
        <begin position="213"/>
        <end position="238"/>
    </location>
</feature>
<dbReference type="GO" id="GO:0004674">
    <property type="term" value="F:protein serine/threonine kinase activity"/>
    <property type="evidence" value="ECO:0007669"/>
    <property type="project" value="TreeGrafter"/>
</dbReference>
<dbReference type="PROSITE" id="PS00108">
    <property type="entry name" value="PROTEIN_KINASE_ST"/>
    <property type="match status" value="1"/>
</dbReference>
<evidence type="ECO:0000256" key="3">
    <source>
        <dbReference type="ARBA" id="ARBA00022777"/>
    </source>
</evidence>
<dbReference type="Proteomes" id="UP000054248">
    <property type="component" value="Unassembled WGS sequence"/>
</dbReference>
<dbReference type="InterPro" id="IPR000719">
    <property type="entry name" value="Prot_kinase_dom"/>
</dbReference>
<reference evidence="7 8" key="1">
    <citation type="submission" date="2014-04" db="EMBL/GenBank/DDBJ databases">
        <authorList>
            <consortium name="DOE Joint Genome Institute"/>
            <person name="Kuo A."/>
            <person name="Girlanda M."/>
            <person name="Perotto S."/>
            <person name="Kohler A."/>
            <person name="Nagy L.G."/>
            <person name="Floudas D."/>
            <person name="Copeland A."/>
            <person name="Barry K.W."/>
            <person name="Cichocki N."/>
            <person name="Veneault-Fourrey C."/>
            <person name="LaButti K."/>
            <person name="Lindquist E.A."/>
            <person name="Lipzen A."/>
            <person name="Lundell T."/>
            <person name="Morin E."/>
            <person name="Murat C."/>
            <person name="Sun H."/>
            <person name="Tunlid A."/>
            <person name="Henrissat B."/>
            <person name="Grigoriev I.V."/>
            <person name="Hibbett D.S."/>
            <person name="Martin F."/>
            <person name="Nordberg H.P."/>
            <person name="Cantor M.N."/>
            <person name="Hua S.X."/>
        </authorList>
    </citation>
    <scope>NUCLEOTIDE SEQUENCE [LARGE SCALE GENOMIC DNA]</scope>
    <source>
        <strain evidence="7 8">MUT 4182</strain>
    </source>
</reference>
<dbReference type="Gene3D" id="1.10.510.10">
    <property type="entry name" value="Transferase(Phosphotransferase) domain 1"/>
    <property type="match status" value="1"/>
</dbReference>
<keyword evidence="8" id="KW-1185">Reference proteome</keyword>
<dbReference type="OrthoDB" id="431454at2759"/>
<evidence type="ECO:0000313" key="7">
    <source>
        <dbReference type="EMBL" id="KIO32419.1"/>
    </source>
</evidence>
<dbReference type="PANTHER" id="PTHR44329">
    <property type="entry name" value="SERINE/THREONINE-PROTEIN KINASE TNNI3K-RELATED"/>
    <property type="match status" value="1"/>
</dbReference>
<dbReference type="Gene3D" id="1.25.40.10">
    <property type="entry name" value="Tetratricopeptide repeat domain"/>
    <property type="match status" value="2"/>
</dbReference>
<dbReference type="STRING" id="1051891.A0A0C3QV32"/>